<organism evidence="2 3">
    <name type="scientific">Rotaria sordida</name>
    <dbReference type="NCBI Taxonomy" id="392033"/>
    <lineage>
        <taxon>Eukaryota</taxon>
        <taxon>Metazoa</taxon>
        <taxon>Spiralia</taxon>
        <taxon>Gnathifera</taxon>
        <taxon>Rotifera</taxon>
        <taxon>Eurotatoria</taxon>
        <taxon>Bdelloidea</taxon>
        <taxon>Philodinida</taxon>
        <taxon>Philodinidae</taxon>
        <taxon>Rotaria</taxon>
    </lineage>
</organism>
<feature type="compositionally biased region" description="Low complexity" evidence="1">
    <location>
        <begin position="179"/>
        <end position="192"/>
    </location>
</feature>
<evidence type="ECO:0000313" key="2">
    <source>
        <dbReference type="EMBL" id="CAF3544595.1"/>
    </source>
</evidence>
<name>A0A818JS49_9BILA</name>
<sequence length="1472" mass="174915">MPFHSRCTSNDDIPFFRILISFHSMLTINRYCHSLKILNLIRSRFCLLKSFLPIILYEVNTNEEFILNNDINISKSINPGIYLALLKYDDRKYQPLIDLKLIPIEIFPEKIFLPKTIPFIIYEIEPFVKALSNLIDYMKEYEKTKIICRKYINIKNESNYYSSLHSVSQISTTKRTNQTKSTIGKTSSSTVSPNVMPTPLSQSSTIPIYVNHDIDIRQYIVTDPQRINRTSLDSNSLPFTFRILNRKEQMIQQQAISDHITLPSMINIYENNPCEFNENELVLFKQHLSSLDIDSSLILELKNCIHQLAIENKLDKIEVCDILIKLVYKIIHNQLYNKDILKTIQNLQEAASHNTQKLSLTNLSQLMKILFRIDYLEKFNKLDKQKIHLFNQRINHLARMGILNQQLKMFKKLFQLDLFENEPNQQTFSQFIDDDIQRIIPKQIPLNDLGCDFFCIKEIIHQLQLNIDRLGPTTTLILIDNLQQLVHSGLLLTLNKTPQLKRYLIQFIEHIQTGRFIGLYLQRLVEQMNQSIQTSPTKKVLFINQLNILLQKTKLISNNDNTILKNSHNELISILMNLAYKGQLNSYTNVVTQHVKIKEQNSLTTIYQQTDINNNNLQSILNFLYEQSSSTSLSDRLPYQYVSYFIQYLRHFAQLGILYEPQILNILIDLYKAKDQNKINVETFKTILEHMKTIHYVYAYNHLNLIEFDKFLNDMIFDGHLTRGQAWIILDRLINLCRTEPITNHDIKTLLINIQLEYNRQQPIYPKLIDYLQILAESYSNSLAELHYFERELQKLFLSSHMNIKRIPDEIRKCLNDMILFCKQVNNDHTLLEQLFGSTMNYKFYNKIKEILKRKNFISRKQSLNAIVQMHKYFFKISRLNTYNFLSEYELDKILQNIQIKCFQQQKYIEDIIKHMTQLGYLQDKAFVNYLTQYFLTNEFSSLTIEKCNEIQNKLQTWPFTLDLNHTNVRQIIEHLIQLEQQDKIDTGTLIEIQSRLNQLARYGKCSLPQIKLIIDEIHKYHGKTYLFDKDGFQLIQSYRLILNDITRAIELEFYIQQLTSEYKISDNLNYRFRHFLYQILQNELSIDELIRYRFELEKFHYIKQMDIDQIKKFINLLPQKLNNLYSLTLTDKLLERLKWDGKIFDKSIRDQLLKFERCGTLSQDNFEEIYNNLYRTSDISLLSLKQTNNNQLLIDLFDKINDLLNDGLINLQKSIEIKEHIYFLEDIIDLIDLSQIITFESRLLNSLNQNEFYMICEELKTFVYQEQFRLSKAQDLISIWHLNEENGNSNKKQIIKLFDELANLNRLYNNSIVPLMNRYIEMKQKNPVVHRYLIKDLQRLKDHALIDKQAIECIRSIECQIYKFDYRKRFNEILIKKFENHLKHIFTVLPHSFEQHLRIDICKKLYELIETYVKSNTNENSSDEVLRTFDSYISQMKQGQSRPSKTRYHYPSLDANVPTTSSSLQSLHNIS</sequence>
<feature type="region of interest" description="Disordered" evidence="1">
    <location>
        <begin position="175"/>
        <end position="196"/>
    </location>
</feature>
<comment type="caution">
    <text evidence="2">The sequence shown here is derived from an EMBL/GenBank/DDBJ whole genome shotgun (WGS) entry which is preliminary data.</text>
</comment>
<reference evidence="2" key="1">
    <citation type="submission" date="2021-02" db="EMBL/GenBank/DDBJ databases">
        <authorList>
            <person name="Nowell W R."/>
        </authorList>
    </citation>
    <scope>NUCLEOTIDE SEQUENCE</scope>
</reference>
<protein>
    <submittedName>
        <fullName evidence="2">Uncharacterized protein</fullName>
    </submittedName>
</protein>
<accession>A0A818JS49</accession>
<evidence type="ECO:0000313" key="3">
    <source>
        <dbReference type="Proteomes" id="UP000663836"/>
    </source>
</evidence>
<evidence type="ECO:0000256" key="1">
    <source>
        <dbReference type="SAM" id="MobiDB-lite"/>
    </source>
</evidence>
<proteinExistence type="predicted"/>
<gene>
    <name evidence="2" type="ORF">JBS370_LOCUS1033</name>
</gene>
<dbReference type="EMBL" id="CAJOBD010000032">
    <property type="protein sequence ID" value="CAF3544595.1"/>
    <property type="molecule type" value="Genomic_DNA"/>
</dbReference>
<dbReference type="Proteomes" id="UP000663836">
    <property type="component" value="Unassembled WGS sequence"/>
</dbReference>